<dbReference type="SMART" id="SM00355">
    <property type="entry name" value="ZnF_C2H2"/>
    <property type="match status" value="2"/>
</dbReference>
<dbReference type="OrthoDB" id="6601382at2759"/>
<dbReference type="InterPro" id="IPR013087">
    <property type="entry name" value="Znf_C2H2_type"/>
</dbReference>
<dbReference type="GeneID" id="112126274"/>
<reference evidence="8" key="1">
    <citation type="submission" date="2022-01" db="UniProtKB">
        <authorList>
            <consortium name="EnsemblMetazoa"/>
        </authorList>
    </citation>
    <scope>IDENTIFICATION</scope>
</reference>
<dbReference type="RefSeq" id="XP_024080801.1">
    <property type="nucleotide sequence ID" value="XM_024225033.1"/>
</dbReference>
<dbReference type="Pfam" id="PF00096">
    <property type="entry name" value="zf-C2H2"/>
    <property type="match status" value="2"/>
</dbReference>
<feature type="domain" description="C2H2-type" evidence="7">
    <location>
        <begin position="136"/>
        <end position="164"/>
    </location>
</feature>
<dbReference type="EnsemblMetazoa" id="XM_024225033.1">
    <property type="protein sequence ID" value="XP_024080801.1"/>
    <property type="gene ID" value="LOC112126274"/>
</dbReference>
<dbReference type="SUPFAM" id="SSF57667">
    <property type="entry name" value="beta-beta-alpha zinc fingers"/>
    <property type="match status" value="1"/>
</dbReference>
<evidence type="ECO:0000256" key="6">
    <source>
        <dbReference type="SAM" id="Phobius"/>
    </source>
</evidence>
<dbReference type="KEGG" id="clec:112126274"/>
<feature type="region of interest" description="Disordered" evidence="5">
    <location>
        <begin position="157"/>
        <end position="182"/>
    </location>
</feature>
<evidence type="ECO:0000313" key="9">
    <source>
        <dbReference type="Proteomes" id="UP000494040"/>
    </source>
</evidence>
<dbReference type="FunFam" id="3.30.160.60:FF:000446">
    <property type="entry name" value="Zinc finger protein"/>
    <property type="match status" value="1"/>
</dbReference>
<organism evidence="8 9">
    <name type="scientific">Cimex lectularius</name>
    <name type="common">Bed bug</name>
    <name type="synonym">Acanthia lectularia</name>
    <dbReference type="NCBI Taxonomy" id="79782"/>
    <lineage>
        <taxon>Eukaryota</taxon>
        <taxon>Metazoa</taxon>
        <taxon>Ecdysozoa</taxon>
        <taxon>Arthropoda</taxon>
        <taxon>Hexapoda</taxon>
        <taxon>Insecta</taxon>
        <taxon>Pterygota</taxon>
        <taxon>Neoptera</taxon>
        <taxon>Paraneoptera</taxon>
        <taxon>Hemiptera</taxon>
        <taxon>Heteroptera</taxon>
        <taxon>Panheteroptera</taxon>
        <taxon>Cimicomorpha</taxon>
        <taxon>Cimicidae</taxon>
        <taxon>Cimex</taxon>
    </lineage>
</organism>
<evidence type="ECO:0000313" key="8">
    <source>
        <dbReference type="EnsemblMetazoa" id="XP_024080801.1"/>
    </source>
</evidence>
<keyword evidence="3" id="KW-0862">Zinc</keyword>
<dbReference type="PROSITE" id="PS50157">
    <property type="entry name" value="ZINC_FINGER_C2H2_2"/>
    <property type="match status" value="2"/>
</dbReference>
<proteinExistence type="predicted"/>
<feature type="compositionally biased region" description="Basic residues" evidence="5">
    <location>
        <begin position="160"/>
        <end position="171"/>
    </location>
</feature>
<sequence>MAPRDDMTWITVVFVKCATCTSQPVSFLLAFFSFCLSVVGCASVASAVQGRFTDFVWHVIKTTKLGAITCVHGIVTPGNPFLEVIFNPTENHQATKEQETTDHLSERFECNICGRSYKHQFHLKAHVRECSVEPLFSCEICLKRFYHSRNLSRHMQNVHNHPKKKSLHHSHHAQEAQNQMSQQQIVEQVTVPMILIPSAQQVQQNPTFALPADPN</sequence>
<keyword evidence="2 4" id="KW-0863">Zinc-finger</keyword>
<accession>A0A8I6SBS2</accession>
<evidence type="ECO:0000256" key="2">
    <source>
        <dbReference type="ARBA" id="ARBA00022771"/>
    </source>
</evidence>
<dbReference type="GO" id="GO:0008270">
    <property type="term" value="F:zinc ion binding"/>
    <property type="evidence" value="ECO:0007669"/>
    <property type="project" value="UniProtKB-KW"/>
</dbReference>
<evidence type="ECO:0000256" key="4">
    <source>
        <dbReference type="PROSITE-ProRule" id="PRU00042"/>
    </source>
</evidence>
<dbReference type="Proteomes" id="UP000494040">
    <property type="component" value="Unassembled WGS sequence"/>
</dbReference>
<evidence type="ECO:0000256" key="3">
    <source>
        <dbReference type="ARBA" id="ARBA00022833"/>
    </source>
</evidence>
<dbReference type="AlphaFoldDB" id="A0A8I6SBS2"/>
<keyword evidence="6" id="KW-0812">Transmembrane</keyword>
<name>A0A8I6SBS2_CIMLE</name>
<keyword evidence="1" id="KW-0479">Metal-binding</keyword>
<feature type="transmembrane region" description="Helical" evidence="6">
    <location>
        <begin position="25"/>
        <end position="48"/>
    </location>
</feature>
<dbReference type="Gene3D" id="3.30.160.60">
    <property type="entry name" value="Classic Zinc Finger"/>
    <property type="match status" value="1"/>
</dbReference>
<protein>
    <recommendedName>
        <fullName evidence="7">C2H2-type domain-containing protein</fullName>
    </recommendedName>
</protein>
<keyword evidence="6" id="KW-0472">Membrane</keyword>
<keyword evidence="9" id="KW-1185">Reference proteome</keyword>
<evidence type="ECO:0000259" key="7">
    <source>
        <dbReference type="PROSITE" id="PS50157"/>
    </source>
</evidence>
<evidence type="ECO:0000256" key="1">
    <source>
        <dbReference type="ARBA" id="ARBA00022723"/>
    </source>
</evidence>
<dbReference type="PROSITE" id="PS00028">
    <property type="entry name" value="ZINC_FINGER_C2H2_1"/>
    <property type="match status" value="1"/>
</dbReference>
<feature type="domain" description="C2H2-type" evidence="7">
    <location>
        <begin position="108"/>
        <end position="128"/>
    </location>
</feature>
<keyword evidence="6" id="KW-1133">Transmembrane helix</keyword>
<dbReference type="InterPro" id="IPR036236">
    <property type="entry name" value="Znf_C2H2_sf"/>
</dbReference>
<evidence type="ECO:0000256" key="5">
    <source>
        <dbReference type="SAM" id="MobiDB-lite"/>
    </source>
</evidence>
<dbReference type="GO" id="GO:0005634">
    <property type="term" value="C:nucleus"/>
    <property type="evidence" value="ECO:0007669"/>
    <property type="project" value="UniProtKB-ARBA"/>
</dbReference>